<dbReference type="InterPro" id="IPR050834">
    <property type="entry name" value="Glycosyltransf_2"/>
</dbReference>
<proteinExistence type="predicted"/>
<dbReference type="InterPro" id="IPR029044">
    <property type="entry name" value="Nucleotide-diphossugar_trans"/>
</dbReference>
<keyword evidence="3" id="KW-1185">Reference proteome</keyword>
<gene>
    <name evidence="2" type="ORF">RFM27_24630</name>
</gene>
<accession>A0ABU4XKL6</accession>
<reference evidence="2 3" key="1">
    <citation type="submission" date="2023-08" db="EMBL/GenBank/DDBJ databases">
        <title>Implementing the SeqCode for naming new Mesorhizobium species isolated from Vachellia karroo root nodules.</title>
        <authorList>
            <person name="Van Lill M."/>
        </authorList>
    </citation>
    <scope>NUCLEOTIDE SEQUENCE [LARGE SCALE GENOMIC DNA]</scope>
    <source>
        <strain evidence="2 3">VK23A</strain>
    </source>
</reference>
<dbReference type="Proteomes" id="UP001271780">
    <property type="component" value="Unassembled WGS sequence"/>
</dbReference>
<comment type="caution">
    <text evidence="2">The sequence shown here is derived from an EMBL/GenBank/DDBJ whole genome shotgun (WGS) entry which is preliminary data.</text>
</comment>
<name>A0ABU4XKL6_9HYPH</name>
<dbReference type="Pfam" id="PF00535">
    <property type="entry name" value="Glycos_transf_2"/>
    <property type="match status" value="1"/>
</dbReference>
<dbReference type="EC" id="2.4.-.-" evidence="2"/>
<dbReference type="SUPFAM" id="SSF53448">
    <property type="entry name" value="Nucleotide-diphospho-sugar transferases"/>
    <property type="match status" value="1"/>
</dbReference>
<dbReference type="RefSeq" id="WP_320318197.1">
    <property type="nucleotide sequence ID" value="NZ_JAVIIX010000017.1"/>
</dbReference>
<dbReference type="PANTHER" id="PTHR43685:SF2">
    <property type="entry name" value="GLYCOSYLTRANSFERASE 2-LIKE DOMAIN-CONTAINING PROTEIN"/>
    <property type="match status" value="1"/>
</dbReference>
<evidence type="ECO:0000313" key="3">
    <source>
        <dbReference type="Proteomes" id="UP001271780"/>
    </source>
</evidence>
<keyword evidence="2" id="KW-0808">Transferase</keyword>
<keyword evidence="2" id="KW-0328">Glycosyltransferase</keyword>
<evidence type="ECO:0000259" key="1">
    <source>
        <dbReference type="Pfam" id="PF00535"/>
    </source>
</evidence>
<organism evidence="2 3">
    <name type="scientific">Mesorhizobium dulcispinae</name>
    <dbReference type="NCBI Taxonomy" id="3072316"/>
    <lineage>
        <taxon>Bacteria</taxon>
        <taxon>Pseudomonadati</taxon>
        <taxon>Pseudomonadota</taxon>
        <taxon>Alphaproteobacteria</taxon>
        <taxon>Hyphomicrobiales</taxon>
        <taxon>Phyllobacteriaceae</taxon>
        <taxon>Mesorhizobium</taxon>
    </lineage>
</organism>
<sequence>MASAPTDRKVLISVITAVYIKTNVPLFLETAKSIKAQTVTPHEWLVLSHGPISDDLSIALERLRDEGVLRWLTLDKNLGIQGGLRYCLERAAGEFVLSLDADDLLTPDAIALLSDAAAESPETLVFYSDEDILVDDMPAHPFYRPAFDPVHLFSHSYIWHCILFHRATGLELDAYTNARTEYAQDWDLLIRFVRAGHELGHIPEVLYHWRHHRSSLSNSGSLFEGSVRSVKGCLDAIRLGDFADLLSIEEYPIGPPASDFYLRRSTSNVPSCLLLTMSDPDDVPGADIEKDIFSRSALVQADRGINGLHALKEAIQDSGEALVCLRNDTVTDFEELGILQAFKHLELVPSVQVVSGMLSSKLGMVLHGPVIRFDGKFSDLSAGRPATGNNAHMFNIWKPHCVDLPCLDLMIARRDFLLDALAAAPANLALRSLSWWLGRTAHLTKQRVAFEPLFMGFVTDETKLTGDPPASLLRAEAAFGPSDFHGSPPRGLSRIAGMSGHHMR</sequence>
<protein>
    <submittedName>
        <fullName evidence="2">Glycosyltransferase</fullName>
        <ecNumber evidence="2">2.4.-.-</ecNumber>
    </submittedName>
</protein>
<dbReference type="PANTHER" id="PTHR43685">
    <property type="entry name" value="GLYCOSYLTRANSFERASE"/>
    <property type="match status" value="1"/>
</dbReference>
<dbReference type="GO" id="GO:0016757">
    <property type="term" value="F:glycosyltransferase activity"/>
    <property type="evidence" value="ECO:0007669"/>
    <property type="project" value="UniProtKB-KW"/>
</dbReference>
<feature type="domain" description="Glycosyltransferase 2-like" evidence="1">
    <location>
        <begin position="13"/>
        <end position="127"/>
    </location>
</feature>
<dbReference type="Gene3D" id="3.90.550.10">
    <property type="entry name" value="Spore Coat Polysaccharide Biosynthesis Protein SpsA, Chain A"/>
    <property type="match status" value="1"/>
</dbReference>
<dbReference type="EMBL" id="JAVIIZ010000018">
    <property type="protein sequence ID" value="MDX8475285.1"/>
    <property type="molecule type" value="Genomic_DNA"/>
</dbReference>
<evidence type="ECO:0000313" key="2">
    <source>
        <dbReference type="EMBL" id="MDX8475285.1"/>
    </source>
</evidence>
<dbReference type="InterPro" id="IPR001173">
    <property type="entry name" value="Glyco_trans_2-like"/>
</dbReference>